<organism evidence="8 9">
    <name type="scientific">Rehmannia glutinosa</name>
    <name type="common">Chinese foxglove</name>
    <dbReference type="NCBI Taxonomy" id="99300"/>
    <lineage>
        <taxon>Eukaryota</taxon>
        <taxon>Viridiplantae</taxon>
        <taxon>Streptophyta</taxon>
        <taxon>Embryophyta</taxon>
        <taxon>Tracheophyta</taxon>
        <taxon>Spermatophyta</taxon>
        <taxon>Magnoliopsida</taxon>
        <taxon>eudicotyledons</taxon>
        <taxon>Gunneridae</taxon>
        <taxon>Pentapetalae</taxon>
        <taxon>asterids</taxon>
        <taxon>lamiids</taxon>
        <taxon>Lamiales</taxon>
        <taxon>Orobanchaceae</taxon>
        <taxon>Rehmannieae</taxon>
        <taxon>Rehmannia</taxon>
    </lineage>
</organism>
<keyword evidence="9" id="KW-1185">Reference proteome</keyword>
<dbReference type="PANTHER" id="PTHR11945">
    <property type="entry name" value="MADS BOX PROTEIN"/>
    <property type="match status" value="1"/>
</dbReference>
<dbReference type="Gene3D" id="3.40.1810.10">
    <property type="entry name" value="Transcription factor, MADS-box"/>
    <property type="match status" value="1"/>
</dbReference>
<reference evidence="8 9" key="1">
    <citation type="journal article" date="2021" name="Comput. Struct. Biotechnol. J.">
        <title>De novo genome assembly of the potent medicinal plant Rehmannia glutinosa using nanopore technology.</title>
        <authorList>
            <person name="Ma L."/>
            <person name="Dong C."/>
            <person name="Song C."/>
            <person name="Wang X."/>
            <person name="Zheng X."/>
            <person name="Niu Y."/>
            <person name="Chen S."/>
            <person name="Feng W."/>
        </authorList>
    </citation>
    <scope>NUCLEOTIDE SEQUENCE [LARGE SCALE GENOMIC DNA]</scope>
    <source>
        <strain evidence="8">DH-2019</strain>
    </source>
</reference>
<evidence type="ECO:0000313" key="8">
    <source>
        <dbReference type="EMBL" id="KAK6158552.1"/>
    </source>
</evidence>
<evidence type="ECO:0000256" key="5">
    <source>
        <dbReference type="ARBA" id="ARBA00023242"/>
    </source>
</evidence>
<dbReference type="SMART" id="SM00432">
    <property type="entry name" value="MADS"/>
    <property type="match status" value="1"/>
</dbReference>
<keyword evidence="6" id="KW-0175">Coiled coil</keyword>
<dbReference type="EMBL" id="JABTTQ020000004">
    <property type="protein sequence ID" value="KAK6158552.1"/>
    <property type="molecule type" value="Genomic_DNA"/>
</dbReference>
<evidence type="ECO:0000256" key="3">
    <source>
        <dbReference type="ARBA" id="ARBA00023125"/>
    </source>
</evidence>
<feature type="domain" description="MADS-box" evidence="7">
    <location>
        <begin position="7"/>
        <end position="67"/>
    </location>
</feature>
<accession>A0ABR0XHB1</accession>
<keyword evidence="4" id="KW-0804">Transcription</keyword>
<evidence type="ECO:0000313" key="9">
    <source>
        <dbReference type="Proteomes" id="UP001318860"/>
    </source>
</evidence>
<protein>
    <recommendedName>
        <fullName evidence="7">MADS-box domain-containing protein</fullName>
    </recommendedName>
</protein>
<dbReference type="PANTHER" id="PTHR11945:SF776">
    <property type="entry name" value="AGAMOUS-LIKE 50-RELATED"/>
    <property type="match status" value="1"/>
</dbReference>
<keyword evidence="2" id="KW-0805">Transcription regulation</keyword>
<evidence type="ECO:0000256" key="2">
    <source>
        <dbReference type="ARBA" id="ARBA00023015"/>
    </source>
</evidence>
<dbReference type="Proteomes" id="UP001318860">
    <property type="component" value="Unassembled WGS sequence"/>
</dbReference>
<dbReference type="PROSITE" id="PS50066">
    <property type="entry name" value="MADS_BOX_2"/>
    <property type="match status" value="1"/>
</dbReference>
<gene>
    <name evidence="8" type="ORF">DH2020_005866</name>
</gene>
<evidence type="ECO:0000256" key="6">
    <source>
        <dbReference type="SAM" id="Coils"/>
    </source>
</evidence>
<dbReference type="InterPro" id="IPR002100">
    <property type="entry name" value="TF_MADSbox"/>
</dbReference>
<sequence>MVGRQSRGRQRIPIQRIENQDDLYATFSKRRQGLYKKASELSTLCGADVGIIIFSPTNNPFSFWHPSMESVIERYRNPNQPQIDEQDRVVEVNRRARIEHLNRQLDEVLDEKKKEQERQLDEIDKTREKGWWEQTPIESLNKEQVEEWTTFFQDFNSKLKNRTEELKNGASSSSVPFQQ</sequence>
<dbReference type="SUPFAM" id="SSF55455">
    <property type="entry name" value="SRF-like"/>
    <property type="match status" value="1"/>
</dbReference>
<dbReference type="CDD" id="cd00265">
    <property type="entry name" value="MADS_MEF2_like"/>
    <property type="match status" value="1"/>
</dbReference>
<dbReference type="PRINTS" id="PR00404">
    <property type="entry name" value="MADSDOMAIN"/>
</dbReference>
<keyword evidence="5" id="KW-0539">Nucleus</keyword>
<evidence type="ECO:0000256" key="1">
    <source>
        <dbReference type="ARBA" id="ARBA00004123"/>
    </source>
</evidence>
<dbReference type="InterPro" id="IPR033896">
    <property type="entry name" value="MEF2-like_N"/>
</dbReference>
<name>A0ABR0XHB1_REHGL</name>
<comment type="caution">
    <text evidence="8">The sequence shown here is derived from an EMBL/GenBank/DDBJ whole genome shotgun (WGS) entry which is preliminary data.</text>
</comment>
<dbReference type="Pfam" id="PF00319">
    <property type="entry name" value="SRF-TF"/>
    <property type="match status" value="1"/>
</dbReference>
<keyword evidence="3" id="KW-0238">DNA-binding</keyword>
<evidence type="ECO:0000256" key="4">
    <source>
        <dbReference type="ARBA" id="ARBA00023163"/>
    </source>
</evidence>
<feature type="coiled-coil region" evidence="6">
    <location>
        <begin position="95"/>
        <end position="129"/>
    </location>
</feature>
<evidence type="ECO:0000259" key="7">
    <source>
        <dbReference type="PROSITE" id="PS50066"/>
    </source>
</evidence>
<proteinExistence type="predicted"/>
<comment type="subcellular location">
    <subcellularLocation>
        <location evidence="1">Nucleus</location>
    </subcellularLocation>
</comment>
<dbReference type="InterPro" id="IPR036879">
    <property type="entry name" value="TF_MADSbox_sf"/>
</dbReference>